<gene>
    <name evidence="9" type="ORF">GALLR39Z86_22790</name>
</gene>
<evidence type="ECO:0000256" key="2">
    <source>
        <dbReference type="ARBA" id="ARBA00010735"/>
    </source>
</evidence>
<dbReference type="EMBL" id="BSDT01000001">
    <property type="protein sequence ID" value="GLI42429.1"/>
    <property type="molecule type" value="Genomic_DNA"/>
</dbReference>
<evidence type="ECO:0000313" key="10">
    <source>
        <dbReference type="Proteomes" id="UP001144313"/>
    </source>
</evidence>
<evidence type="ECO:0000256" key="5">
    <source>
        <dbReference type="ARBA" id="ARBA00022692"/>
    </source>
</evidence>
<feature type="transmembrane region" description="Helical" evidence="8">
    <location>
        <begin position="163"/>
        <end position="181"/>
    </location>
</feature>
<evidence type="ECO:0000256" key="6">
    <source>
        <dbReference type="ARBA" id="ARBA00022989"/>
    </source>
</evidence>
<evidence type="ECO:0000256" key="4">
    <source>
        <dbReference type="ARBA" id="ARBA00022475"/>
    </source>
</evidence>
<comment type="subcellular location">
    <subcellularLocation>
        <location evidence="1">Cell membrane</location>
        <topology evidence="1">Multi-pass membrane protein</topology>
    </subcellularLocation>
</comment>
<comment type="caution">
    <text evidence="9">The sequence shown here is derived from an EMBL/GenBank/DDBJ whole genome shotgun (WGS) entry which is preliminary data.</text>
</comment>
<evidence type="ECO:0000256" key="7">
    <source>
        <dbReference type="ARBA" id="ARBA00023136"/>
    </source>
</evidence>
<dbReference type="GO" id="GO:0005886">
    <property type="term" value="C:plasma membrane"/>
    <property type="evidence" value="ECO:0007669"/>
    <property type="project" value="UniProtKB-SubCell"/>
</dbReference>
<name>A0A9W6G8Z0_9ACTN</name>
<keyword evidence="4" id="KW-1003">Cell membrane</keyword>
<proteinExistence type="inferred from homology"/>
<reference evidence="9" key="1">
    <citation type="submission" date="2022-12" db="EMBL/GenBank/DDBJ databases">
        <title>Reference genome sequencing for broad-spectrum identification of bacterial and archaeal isolates by mass spectrometry.</title>
        <authorList>
            <person name="Sekiguchi Y."/>
            <person name="Tourlousse D.M."/>
        </authorList>
    </citation>
    <scope>NUCLEOTIDE SEQUENCE</scope>
    <source>
        <strain evidence="9">LLR39Z86</strain>
    </source>
</reference>
<evidence type="ECO:0000256" key="1">
    <source>
        <dbReference type="ARBA" id="ARBA00004651"/>
    </source>
</evidence>
<keyword evidence="3" id="KW-0813">Transport</keyword>
<comment type="similarity">
    <text evidence="2">Belongs to the AzlC family.</text>
</comment>
<dbReference type="Pfam" id="PF03591">
    <property type="entry name" value="AzlC"/>
    <property type="match status" value="1"/>
</dbReference>
<dbReference type="InterPro" id="IPR011606">
    <property type="entry name" value="Brnchd-chn_aa_trnsp_permease"/>
</dbReference>
<keyword evidence="6 8" id="KW-1133">Transmembrane helix</keyword>
<evidence type="ECO:0000256" key="3">
    <source>
        <dbReference type="ARBA" id="ARBA00022448"/>
    </source>
</evidence>
<feature type="transmembrane region" description="Helical" evidence="8">
    <location>
        <begin position="20"/>
        <end position="47"/>
    </location>
</feature>
<protein>
    <submittedName>
        <fullName evidence="9">Branched-chain amino acid ABC transporter permease</fullName>
    </submittedName>
</protein>
<keyword evidence="7 8" id="KW-0472">Membrane</keyword>
<evidence type="ECO:0000313" key="9">
    <source>
        <dbReference type="EMBL" id="GLI42429.1"/>
    </source>
</evidence>
<dbReference type="PANTHER" id="PTHR34979">
    <property type="entry name" value="INNER MEMBRANE PROTEIN YGAZ"/>
    <property type="match status" value="1"/>
</dbReference>
<dbReference type="Proteomes" id="UP001144313">
    <property type="component" value="Unassembled WGS sequence"/>
</dbReference>
<evidence type="ECO:0000256" key="8">
    <source>
        <dbReference type="SAM" id="Phobius"/>
    </source>
</evidence>
<sequence length="231" mass="24424">MPPRFIPERDRGVFRDALAMSIGICIVGVSFGALATSAGLPWWIPVAMSFLTFAATSQFAMLAVVMAGGGVIAGLAAGVLVHLRHIPYGLAVGNLYWDKWWTRLLGTFMLIDQSTAFALAAGDDRRRAKAAYWITTLIMFVAWNLGTVIGVLAGGFIPDPDVFGLDAAFPALLLALVMPALKDHDTLLAALVGAAIAAATAPFLPTGIPVLLALIGLLATWPRRKPKEDAA</sequence>
<dbReference type="PANTHER" id="PTHR34979:SF1">
    <property type="entry name" value="INNER MEMBRANE PROTEIN YGAZ"/>
    <property type="match status" value="1"/>
</dbReference>
<keyword evidence="5 8" id="KW-0812">Transmembrane</keyword>
<organism evidence="9 10">
    <name type="scientific">Glycomyces algeriensis</name>
    <dbReference type="NCBI Taxonomy" id="256037"/>
    <lineage>
        <taxon>Bacteria</taxon>
        <taxon>Bacillati</taxon>
        <taxon>Actinomycetota</taxon>
        <taxon>Actinomycetes</taxon>
        <taxon>Glycomycetales</taxon>
        <taxon>Glycomycetaceae</taxon>
        <taxon>Glycomyces</taxon>
    </lineage>
</organism>
<dbReference type="AlphaFoldDB" id="A0A9W6G8Z0"/>
<accession>A0A9W6G8Z0</accession>
<dbReference type="GO" id="GO:1903785">
    <property type="term" value="P:L-valine transmembrane transport"/>
    <property type="evidence" value="ECO:0007669"/>
    <property type="project" value="TreeGrafter"/>
</dbReference>
<feature type="transmembrane region" description="Helical" evidence="8">
    <location>
        <begin position="188"/>
        <end position="221"/>
    </location>
</feature>
<keyword evidence="10" id="KW-1185">Reference proteome</keyword>
<feature type="transmembrane region" description="Helical" evidence="8">
    <location>
        <begin position="59"/>
        <end position="80"/>
    </location>
</feature>
<dbReference type="RefSeq" id="WP_270114306.1">
    <property type="nucleotide sequence ID" value="NZ_BAAAOL010000006.1"/>
</dbReference>
<feature type="transmembrane region" description="Helical" evidence="8">
    <location>
        <begin position="132"/>
        <end position="157"/>
    </location>
</feature>